<dbReference type="AlphaFoldDB" id="A0AAV9ZC00"/>
<proteinExistence type="predicted"/>
<comment type="caution">
    <text evidence="1">The sequence shown here is derived from an EMBL/GenBank/DDBJ whole genome shotgun (WGS) entry which is preliminary data.</text>
</comment>
<name>A0AAV9ZC00_9AGAR</name>
<gene>
    <name evidence="1" type="ORF">R3P38DRAFT_3124698</name>
</gene>
<evidence type="ECO:0000313" key="2">
    <source>
        <dbReference type="Proteomes" id="UP001362999"/>
    </source>
</evidence>
<sequence>MTTMATGGLPPAEIVSCTVVALPDGSSHFDLESHDFLNLFVTGQAIALYPEDSDSSSIQLSSLVGSILFQVQNLSNPHSELPILLYNILSNPHLRPHMQIATTSIPIFDSRKKNPGYGYRSLGSFHQFLPPYSTERRIDSVALDRAWGEMPEIFTYKRCLRAVGLRSFAKHFILILSNLHEQRSPIFDLSFLPSLPPALPDEASTSNSALQSFVTEAPIDQNVGYSLDNANLITFIPLSLPFLRTILSPPWVIAFSRNKYVGVAFILQRAGFTDDEITQGRHQELGTLWGMIRNHHHACEIVSWFGLSVVKQDSCVKFNGGRKLTTADVVIELGWNPSTFAKKSKAYRKAKVLARTHSWRNSPPAFASSPTAHTTYVFWQAVRSMFGPTGFCDQPFPPRNDALGSNDERRVSTLSQNELYSKLTQLVAYLSQ</sequence>
<accession>A0AAV9ZC00</accession>
<organism evidence="1 2">
    <name type="scientific">Favolaschia claudopus</name>
    <dbReference type="NCBI Taxonomy" id="2862362"/>
    <lineage>
        <taxon>Eukaryota</taxon>
        <taxon>Fungi</taxon>
        <taxon>Dikarya</taxon>
        <taxon>Basidiomycota</taxon>
        <taxon>Agaricomycotina</taxon>
        <taxon>Agaricomycetes</taxon>
        <taxon>Agaricomycetidae</taxon>
        <taxon>Agaricales</taxon>
        <taxon>Marasmiineae</taxon>
        <taxon>Mycenaceae</taxon>
        <taxon>Favolaschia</taxon>
    </lineage>
</organism>
<reference evidence="1 2" key="1">
    <citation type="journal article" date="2024" name="J Genomics">
        <title>Draft genome sequencing and assembly of Favolaschia claudopus CIRM-BRFM 2984 isolated from oak limbs.</title>
        <authorList>
            <person name="Navarro D."/>
            <person name="Drula E."/>
            <person name="Chaduli D."/>
            <person name="Cazenave R."/>
            <person name="Ahrendt S."/>
            <person name="Wang J."/>
            <person name="Lipzen A."/>
            <person name="Daum C."/>
            <person name="Barry K."/>
            <person name="Grigoriev I.V."/>
            <person name="Favel A."/>
            <person name="Rosso M.N."/>
            <person name="Martin F."/>
        </authorList>
    </citation>
    <scope>NUCLEOTIDE SEQUENCE [LARGE SCALE GENOMIC DNA]</scope>
    <source>
        <strain evidence="1 2">CIRM-BRFM 2984</strain>
    </source>
</reference>
<keyword evidence="2" id="KW-1185">Reference proteome</keyword>
<protein>
    <submittedName>
        <fullName evidence="1">Uncharacterized protein</fullName>
    </submittedName>
</protein>
<dbReference type="EMBL" id="JAWWNJ010000169">
    <property type="protein sequence ID" value="KAK6977368.1"/>
    <property type="molecule type" value="Genomic_DNA"/>
</dbReference>
<evidence type="ECO:0000313" key="1">
    <source>
        <dbReference type="EMBL" id="KAK6977368.1"/>
    </source>
</evidence>
<dbReference type="Proteomes" id="UP001362999">
    <property type="component" value="Unassembled WGS sequence"/>
</dbReference>